<comment type="caution">
    <text evidence="1">The sequence shown here is derived from an EMBL/GenBank/DDBJ whole genome shotgun (WGS) entry which is preliminary data.</text>
</comment>
<protein>
    <recommendedName>
        <fullName evidence="3">PepSY domain-containing protein</fullName>
    </recommendedName>
</protein>
<dbReference type="RefSeq" id="WP_144196670.1">
    <property type="nucleotide sequence ID" value="NZ_VCIZ01000002.1"/>
</dbReference>
<organism evidence="1 2">
    <name type="scientific">Cupriavidus campinensis</name>
    <dbReference type="NCBI Taxonomy" id="151783"/>
    <lineage>
        <taxon>Bacteria</taxon>
        <taxon>Pseudomonadati</taxon>
        <taxon>Pseudomonadota</taxon>
        <taxon>Betaproteobacteria</taxon>
        <taxon>Burkholderiales</taxon>
        <taxon>Burkholderiaceae</taxon>
        <taxon>Cupriavidus</taxon>
    </lineage>
</organism>
<evidence type="ECO:0000313" key="2">
    <source>
        <dbReference type="Proteomes" id="UP000318943"/>
    </source>
</evidence>
<gene>
    <name evidence="1" type="ORF">FGG12_05770</name>
</gene>
<dbReference type="Proteomes" id="UP000318943">
    <property type="component" value="Unassembled WGS sequence"/>
</dbReference>
<evidence type="ECO:0008006" key="3">
    <source>
        <dbReference type="Google" id="ProtNLM"/>
    </source>
</evidence>
<name>A0ABY3ETE6_9BURK</name>
<evidence type="ECO:0000313" key="1">
    <source>
        <dbReference type="EMBL" id="TSP13977.1"/>
    </source>
</evidence>
<proteinExistence type="predicted"/>
<sequence length="61" mass="6595">MEVTQIVGLTKTEAMAVLVRQGIPHRVVQEDGKGKLVTADVRSERANLTIVDGKVTEVSYG</sequence>
<reference evidence="1 2" key="1">
    <citation type="submission" date="2019-05" db="EMBL/GenBank/DDBJ databases">
        <title>Whole genome sequence analysis of Cupriavidus campinensis S14E4C strain.</title>
        <authorList>
            <person name="Abbaszade G."/>
            <person name="Szabo A."/>
            <person name="Toumi M."/>
            <person name="Toth E."/>
        </authorList>
    </citation>
    <scope>NUCLEOTIDE SEQUENCE [LARGE SCALE GENOMIC DNA]</scope>
    <source>
        <strain evidence="1 2">S14E4C</strain>
    </source>
</reference>
<dbReference type="EMBL" id="VCIZ01000002">
    <property type="protein sequence ID" value="TSP13977.1"/>
    <property type="molecule type" value="Genomic_DNA"/>
</dbReference>
<keyword evidence="2" id="KW-1185">Reference proteome</keyword>
<accession>A0ABY3ETE6</accession>